<keyword evidence="5" id="KW-1185">Reference proteome</keyword>
<dbReference type="EMBL" id="CP086322">
    <property type="protein sequence ID" value="UQA96254.1"/>
    <property type="molecule type" value="Genomic_DNA"/>
</dbReference>
<feature type="compositionally biased region" description="Low complexity" evidence="3">
    <location>
        <begin position="24"/>
        <end position="42"/>
    </location>
</feature>
<feature type="region of interest" description="Disordered" evidence="3">
    <location>
        <begin position="1"/>
        <end position="122"/>
    </location>
</feature>
<dbReference type="PANTHER" id="PTHR33969:SF2">
    <property type="entry name" value="SEGREGATION AND CONDENSATION PROTEIN A"/>
    <property type="match status" value="1"/>
</dbReference>
<name>A0ABY4MHT1_9ACTN</name>
<evidence type="ECO:0000256" key="1">
    <source>
        <dbReference type="ARBA" id="ARBA00022829"/>
    </source>
</evidence>
<proteinExistence type="predicted"/>
<accession>A0ABY4MHT1</accession>
<dbReference type="Gene3D" id="6.10.250.2410">
    <property type="match status" value="1"/>
</dbReference>
<dbReference type="InterPro" id="IPR003768">
    <property type="entry name" value="ScpA"/>
</dbReference>
<dbReference type="Proteomes" id="UP000830115">
    <property type="component" value="Chromosome"/>
</dbReference>
<protein>
    <recommendedName>
        <fullName evidence="2">Segregation and condensation protein A</fullName>
    </recommendedName>
</protein>
<evidence type="ECO:0000313" key="4">
    <source>
        <dbReference type="EMBL" id="UQA96254.1"/>
    </source>
</evidence>
<sequence>MPTTHDDAPAPRARRPLGRGPGAGREAAPGAVPETAPEVVSEAGGGAVPEGGADPAPAAVPDPAPDSTSGVSDAPDAPDVPADEPSAAPAAEAPPADTPPADAAPSASPEPSEAPPADDGKFTIRLDNFEGPFDLLLQLISKHKLDVTEVALSKVTDEFMAHIRAMGPDWDLDQTTEFLVVAATLLDLKAARLLPAAEVEDEADLALLEARDLLFARLLQYRAYKRIADIFSGRLADEARRHPRTVGLEPQYAELLPEVVISIGAEGFAELAVKAMQPKAKPQVYVDHIHAPLVSVREQAEVMMARLREAGEASFQELVADAPDTLTVVARFLALLELYRERVVILEQEEALGALTVRWTGAEGAEPVVTDEFDQEPGRPAAEAAGGVQEEERT</sequence>
<evidence type="ECO:0000313" key="5">
    <source>
        <dbReference type="Proteomes" id="UP000830115"/>
    </source>
</evidence>
<dbReference type="Pfam" id="PF02616">
    <property type="entry name" value="SMC_ScpA"/>
    <property type="match status" value="1"/>
</dbReference>
<feature type="compositionally biased region" description="Low complexity" evidence="3">
    <location>
        <begin position="65"/>
        <end position="117"/>
    </location>
</feature>
<gene>
    <name evidence="4" type="ORF">K9S39_34195</name>
</gene>
<reference evidence="4" key="1">
    <citation type="submission" date="2021-10" db="EMBL/GenBank/DDBJ databases">
        <title>Streptomyces nigrumlapis sp.nov.,an antimicrobial producing actinobacterium isolated from Black Gobi rocks.</title>
        <authorList>
            <person name="Wen Y."/>
            <person name="Zhang W."/>
            <person name="Liu X.G."/>
        </authorList>
    </citation>
    <scope>NUCLEOTIDE SEQUENCE</scope>
    <source>
        <strain evidence="4">ST13-2-2</strain>
    </source>
</reference>
<keyword evidence="1" id="KW-0159">Chromosome partition</keyword>
<evidence type="ECO:0000256" key="2">
    <source>
        <dbReference type="ARBA" id="ARBA00044777"/>
    </source>
</evidence>
<feature type="region of interest" description="Disordered" evidence="3">
    <location>
        <begin position="370"/>
        <end position="394"/>
    </location>
</feature>
<dbReference type="RefSeq" id="WP_248867156.1">
    <property type="nucleotide sequence ID" value="NZ_CP086322.1"/>
</dbReference>
<organism evidence="4 5">
    <name type="scientific">Streptomyces halobius</name>
    <dbReference type="NCBI Taxonomy" id="2879846"/>
    <lineage>
        <taxon>Bacteria</taxon>
        <taxon>Bacillati</taxon>
        <taxon>Actinomycetota</taxon>
        <taxon>Actinomycetes</taxon>
        <taxon>Kitasatosporales</taxon>
        <taxon>Streptomycetaceae</taxon>
        <taxon>Streptomyces</taxon>
    </lineage>
</organism>
<evidence type="ECO:0000256" key="3">
    <source>
        <dbReference type="SAM" id="MobiDB-lite"/>
    </source>
</evidence>
<dbReference type="PANTHER" id="PTHR33969">
    <property type="entry name" value="SEGREGATION AND CONDENSATION PROTEIN A"/>
    <property type="match status" value="1"/>
</dbReference>
<feature type="compositionally biased region" description="Low complexity" evidence="3">
    <location>
        <begin position="378"/>
        <end position="388"/>
    </location>
</feature>